<accession>A0AAD6YUJ7</accession>
<evidence type="ECO:0000256" key="1">
    <source>
        <dbReference type="SAM" id="MobiDB-lite"/>
    </source>
</evidence>
<dbReference type="EMBL" id="JARJCW010000002">
    <property type="protein sequence ID" value="KAJ7229089.1"/>
    <property type="molecule type" value="Genomic_DNA"/>
</dbReference>
<dbReference type="Gene3D" id="3.90.180.10">
    <property type="entry name" value="Medium-chain alcohol dehydrogenases, catalytic domain"/>
    <property type="match status" value="1"/>
</dbReference>
<dbReference type="PANTHER" id="PTHR11695">
    <property type="entry name" value="ALCOHOL DEHYDROGENASE RELATED"/>
    <property type="match status" value="1"/>
</dbReference>
<comment type="caution">
    <text evidence="2">The sequence shown here is derived from an EMBL/GenBank/DDBJ whole genome shotgun (WGS) entry which is preliminary data.</text>
</comment>
<proteinExistence type="predicted"/>
<protein>
    <recommendedName>
        <fullName evidence="4">Enoyl reductase (ER) domain-containing protein</fullName>
    </recommendedName>
</protein>
<dbReference type="InterPro" id="IPR011032">
    <property type="entry name" value="GroES-like_sf"/>
</dbReference>
<feature type="compositionally biased region" description="Polar residues" evidence="1">
    <location>
        <begin position="87"/>
        <end position="96"/>
    </location>
</feature>
<feature type="compositionally biased region" description="Pro residues" evidence="1">
    <location>
        <begin position="112"/>
        <end position="123"/>
    </location>
</feature>
<dbReference type="InterPro" id="IPR036291">
    <property type="entry name" value="NAD(P)-bd_dom_sf"/>
</dbReference>
<dbReference type="PANTHER" id="PTHR11695:SF294">
    <property type="entry name" value="RETICULON-4-INTERACTING PROTEIN 1, MITOCHONDRIAL"/>
    <property type="match status" value="1"/>
</dbReference>
<evidence type="ECO:0000313" key="2">
    <source>
        <dbReference type="EMBL" id="KAJ7229089.1"/>
    </source>
</evidence>
<dbReference type="AlphaFoldDB" id="A0AAD6YUJ7"/>
<dbReference type="Proteomes" id="UP001219525">
    <property type="component" value="Unassembled WGS sequence"/>
</dbReference>
<dbReference type="SUPFAM" id="SSF50129">
    <property type="entry name" value="GroES-like"/>
    <property type="match status" value="1"/>
</dbReference>
<evidence type="ECO:0008006" key="4">
    <source>
        <dbReference type="Google" id="ProtNLM"/>
    </source>
</evidence>
<feature type="region of interest" description="Disordered" evidence="1">
    <location>
        <begin position="83"/>
        <end position="123"/>
    </location>
</feature>
<keyword evidence="3" id="KW-1185">Reference proteome</keyword>
<dbReference type="SUPFAM" id="SSF51735">
    <property type="entry name" value="NAD(P)-binding Rossmann-fold domains"/>
    <property type="match status" value="1"/>
</dbReference>
<name>A0AAD6YUJ7_9AGAR</name>
<evidence type="ECO:0000313" key="3">
    <source>
        <dbReference type="Proteomes" id="UP001219525"/>
    </source>
</evidence>
<reference evidence="2" key="1">
    <citation type="submission" date="2023-03" db="EMBL/GenBank/DDBJ databases">
        <title>Massive genome expansion in bonnet fungi (Mycena s.s.) driven by repeated elements and novel gene families across ecological guilds.</title>
        <authorList>
            <consortium name="Lawrence Berkeley National Laboratory"/>
            <person name="Harder C.B."/>
            <person name="Miyauchi S."/>
            <person name="Viragh M."/>
            <person name="Kuo A."/>
            <person name="Thoen E."/>
            <person name="Andreopoulos B."/>
            <person name="Lu D."/>
            <person name="Skrede I."/>
            <person name="Drula E."/>
            <person name="Henrissat B."/>
            <person name="Morin E."/>
            <person name="Kohler A."/>
            <person name="Barry K."/>
            <person name="LaButti K."/>
            <person name="Morin E."/>
            <person name="Salamov A."/>
            <person name="Lipzen A."/>
            <person name="Mereny Z."/>
            <person name="Hegedus B."/>
            <person name="Baldrian P."/>
            <person name="Stursova M."/>
            <person name="Weitz H."/>
            <person name="Taylor A."/>
            <person name="Grigoriev I.V."/>
            <person name="Nagy L.G."/>
            <person name="Martin F."/>
            <person name="Kauserud H."/>
        </authorList>
    </citation>
    <scope>NUCLEOTIDE SEQUENCE</scope>
    <source>
        <strain evidence="2">9144</strain>
    </source>
</reference>
<sequence length="431" mass="45825">MSISRRAASDGASEKETKSGHSRPQVGFIPGRSFVGRVLECGWEVCDEVARRGEWVVGLLDVRKSGALAEFITADRHRIHRVPHPQSHANGSQPTAHSSSDGHLHSHSNQYPAPPAAAPPPGPTLEELALLPFALTAYRAVRTLIGLEGFGTGVRRGVGAVSPEGEPEVDSMSEERHRKGRSAAGRRALVLNGHTGTGAFVARMLAARGWRVCVHAPGTLSDAATGCTEADKAHMATVQARTRAWGVEEVVFDDGGGVGDGEDWGQGAAVRAIEQLIEDGDAFDAVVDTIGGRTVWEAGQRLLVCAADGGRKQFTTTVGDSPERPVPSAMDNFRLGLRAMRGSQSESTKKEKGSKARTNVSYAWVSVAQDVDWEGGDVRDGLGVLVQMALEAGMRPVVENQLPFERAVDVFEGREDPAMRHGGSVVVKVVG</sequence>
<feature type="region of interest" description="Disordered" evidence="1">
    <location>
        <begin position="158"/>
        <end position="183"/>
    </location>
</feature>
<dbReference type="InterPro" id="IPR050700">
    <property type="entry name" value="YIM1/Zinc_Alcohol_DH_Fams"/>
</dbReference>
<dbReference type="GO" id="GO:0005739">
    <property type="term" value="C:mitochondrion"/>
    <property type="evidence" value="ECO:0007669"/>
    <property type="project" value="TreeGrafter"/>
</dbReference>
<dbReference type="Gene3D" id="3.40.50.720">
    <property type="entry name" value="NAD(P)-binding Rossmann-like Domain"/>
    <property type="match status" value="1"/>
</dbReference>
<feature type="region of interest" description="Disordered" evidence="1">
    <location>
        <begin position="1"/>
        <end position="27"/>
    </location>
</feature>
<organism evidence="2 3">
    <name type="scientific">Mycena pura</name>
    <dbReference type="NCBI Taxonomy" id="153505"/>
    <lineage>
        <taxon>Eukaryota</taxon>
        <taxon>Fungi</taxon>
        <taxon>Dikarya</taxon>
        <taxon>Basidiomycota</taxon>
        <taxon>Agaricomycotina</taxon>
        <taxon>Agaricomycetes</taxon>
        <taxon>Agaricomycetidae</taxon>
        <taxon>Agaricales</taxon>
        <taxon>Marasmiineae</taxon>
        <taxon>Mycenaceae</taxon>
        <taxon>Mycena</taxon>
    </lineage>
</organism>
<gene>
    <name evidence="2" type="ORF">GGX14DRAFT_346422</name>
</gene>